<gene>
    <name evidence="4" type="primary">RPS5_1</name>
    <name evidence="4" type="ORF">MHBO_003601</name>
</gene>
<protein>
    <submittedName>
        <fullName evidence="4">Ribosomal protein S5</fullName>
    </submittedName>
</protein>
<name>A0ABV2AQY1_9EUKA</name>
<evidence type="ECO:0000313" key="4">
    <source>
        <dbReference type="EMBL" id="MES1922083.1"/>
    </source>
</evidence>
<sequence>MVFFVTQRSFSNVDCSDIALRDYISLERPLYVPHTAGRYQNKQFRKAKCPVVERLTNSLMMHGRNSGKKQF</sequence>
<dbReference type="GO" id="GO:0005840">
    <property type="term" value="C:ribosome"/>
    <property type="evidence" value="ECO:0007669"/>
    <property type="project" value="UniProtKB-KW"/>
</dbReference>
<keyword evidence="5" id="KW-1185">Reference proteome</keyword>
<evidence type="ECO:0000256" key="2">
    <source>
        <dbReference type="ARBA" id="ARBA00022980"/>
    </source>
</evidence>
<dbReference type="EMBL" id="JBDODL010002193">
    <property type="protein sequence ID" value="MES1922083.1"/>
    <property type="molecule type" value="Genomic_DNA"/>
</dbReference>
<dbReference type="PANTHER" id="PTHR11205">
    <property type="entry name" value="RIBOSOMAL PROTEIN S7"/>
    <property type="match status" value="1"/>
</dbReference>
<evidence type="ECO:0000313" key="5">
    <source>
        <dbReference type="Proteomes" id="UP001439008"/>
    </source>
</evidence>
<dbReference type="InterPro" id="IPR000235">
    <property type="entry name" value="Ribosomal_uS7"/>
</dbReference>
<dbReference type="SUPFAM" id="SSF47973">
    <property type="entry name" value="Ribosomal protein S7"/>
    <property type="match status" value="1"/>
</dbReference>
<organism evidence="4 5">
    <name type="scientific">Bonamia ostreae</name>
    <dbReference type="NCBI Taxonomy" id="126728"/>
    <lineage>
        <taxon>Eukaryota</taxon>
        <taxon>Sar</taxon>
        <taxon>Rhizaria</taxon>
        <taxon>Endomyxa</taxon>
        <taxon>Ascetosporea</taxon>
        <taxon>Haplosporida</taxon>
        <taxon>Bonamia</taxon>
    </lineage>
</organism>
<reference evidence="4 5" key="1">
    <citation type="journal article" date="2024" name="BMC Biol.">
        <title>Comparative genomics of Ascetosporea gives new insight into the evolutionary basis for animal parasitism in Rhizaria.</title>
        <authorList>
            <person name="Hiltunen Thoren M."/>
            <person name="Onut-Brannstrom I."/>
            <person name="Alfjorden A."/>
            <person name="Peckova H."/>
            <person name="Swords F."/>
            <person name="Hooper C."/>
            <person name="Holzer A.S."/>
            <person name="Bass D."/>
            <person name="Burki F."/>
        </authorList>
    </citation>
    <scope>NUCLEOTIDE SEQUENCE [LARGE SCALE GENOMIC DNA]</scope>
    <source>
        <strain evidence="4">20-A016</strain>
    </source>
</reference>
<dbReference type="Gene3D" id="1.10.455.10">
    <property type="entry name" value="Ribosomal protein S7 domain"/>
    <property type="match status" value="1"/>
</dbReference>
<keyword evidence="3" id="KW-0687">Ribonucleoprotein</keyword>
<dbReference type="InterPro" id="IPR036823">
    <property type="entry name" value="Ribosomal_uS7_dom_sf"/>
</dbReference>
<dbReference type="Proteomes" id="UP001439008">
    <property type="component" value="Unassembled WGS sequence"/>
</dbReference>
<proteinExistence type="inferred from homology"/>
<keyword evidence="2 4" id="KW-0689">Ribosomal protein</keyword>
<evidence type="ECO:0000256" key="1">
    <source>
        <dbReference type="ARBA" id="ARBA00007151"/>
    </source>
</evidence>
<comment type="similarity">
    <text evidence="1">Belongs to the universal ribosomal protein uS7 family.</text>
</comment>
<accession>A0ABV2AQY1</accession>
<comment type="caution">
    <text evidence="4">The sequence shown here is derived from an EMBL/GenBank/DDBJ whole genome shotgun (WGS) entry which is preliminary data.</text>
</comment>
<evidence type="ECO:0000256" key="3">
    <source>
        <dbReference type="ARBA" id="ARBA00023274"/>
    </source>
</evidence>